<dbReference type="EMBL" id="CP010070">
    <property type="protein sequence ID" value="AIZ57088.1"/>
    <property type="molecule type" value="Genomic_DNA"/>
</dbReference>
<dbReference type="AlphaFoldDB" id="A0A0A7LDQ8"/>
<dbReference type="NCBIfam" id="NF001542">
    <property type="entry name" value="PRK00373.1-1"/>
    <property type="match status" value="1"/>
</dbReference>
<dbReference type="OrthoDB" id="117390at2157"/>
<dbReference type="KEGG" id="mear:Mpt1_c12260"/>
<evidence type="ECO:0000313" key="7">
    <source>
        <dbReference type="EMBL" id="AIZ57088.1"/>
    </source>
</evidence>
<dbReference type="RefSeq" id="WP_048113128.1">
    <property type="nucleotide sequence ID" value="NZ_CP010070.1"/>
</dbReference>
<dbReference type="InterPro" id="IPR002699">
    <property type="entry name" value="V_ATPase_D"/>
</dbReference>
<keyword evidence="5" id="KW-0066">ATP synthesis</keyword>
<dbReference type="GO" id="GO:0005524">
    <property type="term" value="F:ATP binding"/>
    <property type="evidence" value="ECO:0007669"/>
    <property type="project" value="UniProtKB-UniRule"/>
</dbReference>
<dbReference type="FunFam" id="1.10.287.3240:FF:000007">
    <property type="entry name" value="V-type ATP synthase subunit D"/>
    <property type="match status" value="1"/>
</dbReference>
<dbReference type="Proteomes" id="UP000030787">
    <property type="component" value="Chromosome"/>
</dbReference>
<evidence type="ECO:0000256" key="5">
    <source>
        <dbReference type="HAMAP-Rule" id="MF_00271"/>
    </source>
</evidence>
<evidence type="ECO:0000313" key="8">
    <source>
        <dbReference type="Proteomes" id="UP000030787"/>
    </source>
</evidence>
<dbReference type="NCBIfam" id="TIGR00309">
    <property type="entry name" value="V_ATPase_subD"/>
    <property type="match status" value="1"/>
</dbReference>
<keyword evidence="6" id="KW-0175">Coiled coil</keyword>
<dbReference type="GO" id="GO:0046933">
    <property type="term" value="F:proton-transporting ATP synthase activity, rotational mechanism"/>
    <property type="evidence" value="ECO:0007669"/>
    <property type="project" value="UniProtKB-UniRule"/>
</dbReference>
<reference evidence="7 8" key="1">
    <citation type="journal article" date="2014" name="Appl. Environ. Microbiol.">
        <title>Comparative Genome Analysis of 'Candidatus Methanoplasma termitum' Indicates a New Mode of Energy Metabolism in the Seventh Order of Methanogens.</title>
        <authorList>
            <person name="Lang K."/>
            <person name="Schuldes J."/>
            <person name="Klingl A."/>
            <person name="Poehlein A."/>
            <person name="Daniel R."/>
            <person name="Brune A."/>
        </authorList>
    </citation>
    <scope>NUCLEOTIDE SEQUENCE [LARGE SCALE GENOMIC DNA]</scope>
    <source>
        <strain evidence="8">Mpt1</strain>
    </source>
</reference>
<keyword evidence="5" id="KW-0375">Hydrogen ion transport</keyword>
<dbReference type="GO" id="GO:0042777">
    <property type="term" value="P:proton motive force-driven plasma membrane ATP synthesis"/>
    <property type="evidence" value="ECO:0007669"/>
    <property type="project" value="UniProtKB-UniRule"/>
</dbReference>
<comment type="similarity">
    <text evidence="1 5">Belongs to the V-ATPase D subunit family.</text>
</comment>
<keyword evidence="3 5" id="KW-0406">Ion transport</keyword>
<evidence type="ECO:0000256" key="2">
    <source>
        <dbReference type="ARBA" id="ARBA00022448"/>
    </source>
</evidence>
<protein>
    <recommendedName>
        <fullName evidence="5">A-type ATP synthase subunit D</fullName>
    </recommendedName>
</protein>
<dbReference type="GO" id="GO:0046961">
    <property type="term" value="F:proton-transporting ATPase activity, rotational mechanism"/>
    <property type="evidence" value="ECO:0007669"/>
    <property type="project" value="InterPro"/>
</dbReference>
<name>A0A0A7LDQ8_9ARCH</name>
<dbReference type="HAMAP" id="MF_00271">
    <property type="entry name" value="ATP_synth_D_arch"/>
    <property type="match status" value="1"/>
</dbReference>
<evidence type="ECO:0000256" key="4">
    <source>
        <dbReference type="ARBA" id="ARBA00059506"/>
    </source>
</evidence>
<proteinExistence type="inferred from homology"/>
<dbReference type="Gene3D" id="1.10.287.3240">
    <property type="match status" value="1"/>
</dbReference>
<comment type="subunit">
    <text evidence="5">Has multiple subunits with at least A(3), B(3), C, D, E, F, H, I and proteolipid K(x).</text>
</comment>
<sequence>MSTQEITPNRSTLLSLKKRIKLSKSGYKIMKMKRDGLIIEFFEVMDKAKKMREGVSSDYEAAMRKITIARAAEGEIAVKSAAYALKTTPEVKLGSKSIMGMMVPKVEATSIHTKMTEKGYGVIETSAYIEEAAMAFEKLLDTLVRAAEVETTMKKLLDEIEKTKRRVNALEFKIIPDLVESERFVSFRLEEMERENTIRLKHLKKKGEAAE</sequence>
<organism evidence="7 8">
    <name type="scientific">Candidatus Methanoplasma termitum</name>
    <dbReference type="NCBI Taxonomy" id="1577791"/>
    <lineage>
        <taxon>Archaea</taxon>
        <taxon>Methanobacteriati</taxon>
        <taxon>Thermoplasmatota</taxon>
        <taxon>Thermoplasmata</taxon>
        <taxon>Methanomassiliicoccales</taxon>
        <taxon>Methanomassiliicoccaceae</taxon>
        <taxon>Candidatus Methanoplasma</taxon>
    </lineage>
</organism>
<dbReference type="Pfam" id="PF01813">
    <property type="entry name" value="ATP-synt_D"/>
    <property type="match status" value="1"/>
</dbReference>
<dbReference type="PANTHER" id="PTHR11671">
    <property type="entry name" value="V-TYPE ATP SYNTHASE SUBUNIT D"/>
    <property type="match status" value="1"/>
</dbReference>
<keyword evidence="5" id="KW-1003">Cell membrane</keyword>
<gene>
    <name evidence="5 7" type="primary">atpD</name>
    <name evidence="7" type="ORF">Mpt1_c12260</name>
</gene>
<feature type="coiled-coil region" evidence="6">
    <location>
        <begin position="146"/>
        <end position="173"/>
    </location>
</feature>
<dbReference type="STRING" id="1577791.Mpt1_c12260"/>
<dbReference type="GO" id="GO:0005886">
    <property type="term" value="C:plasma membrane"/>
    <property type="evidence" value="ECO:0007669"/>
    <property type="project" value="UniProtKB-SubCell"/>
</dbReference>
<comment type="function">
    <text evidence="4 5">Component of the A-type ATP synthase that produces ATP from ADP in the presence of a proton gradient across the membrane.</text>
</comment>
<comment type="subcellular location">
    <subcellularLocation>
        <location evidence="5">Cell membrane</location>
        <topology evidence="5">Peripheral membrane protein</topology>
    </subcellularLocation>
</comment>
<evidence type="ECO:0000256" key="3">
    <source>
        <dbReference type="ARBA" id="ARBA00023065"/>
    </source>
</evidence>
<keyword evidence="2 5" id="KW-0813">Transport</keyword>
<dbReference type="HOGENOM" id="CLU_069688_2_1_2"/>
<dbReference type="GeneID" id="24818887"/>
<keyword evidence="8" id="KW-1185">Reference proteome</keyword>
<keyword evidence="5" id="KW-0472">Membrane</keyword>
<evidence type="ECO:0000256" key="1">
    <source>
        <dbReference type="ARBA" id="ARBA00005850"/>
    </source>
</evidence>
<accession>A0A0A7LDQ8</accession>
<evidence type="ECO:0000256" key="6">
    <source>
        <dbReference type="SAM" id="Coils"/>
    </source>
</evidence>